<evidence type="ECO:0000313" key="2">
    <source>
        <dbReference type="Proteomes" id="UP000003544"/>
    </source>
</evidence>
<reference evidence="1 2" key="1">
    <citation type="journal article" date="2011" name="J. Bacteriol.">
        <title>Draft genome sequence of Methylophaga aminisulfidivorans MP T.</title>
        <authorList>
            <person name="Han G.H."/>
            <person name="Kim W."/>
            <person name="Chun J."/>
            <person name="Kim S.W."/>
        </authorList>
    </citation>
    <scope>NUCLEOTIDE SEQUENCE [LARGE SCALE GENOMIC DNA]</scope>
    <source>
        <strain evidence="2">MP(T)</strain>
    </source>
</reference>
<accession>F5T1J7</accession>
<keyword evidence="2" id="KW-1185">Reference proteome</keyword>
<dbReference type="RefSeq" id="WP_007146343.1">
    <property type="nucleotide sequence ID" value="NZ_AFIG01000003.1"/>
</dbReference>
<name>F5T1J7_9GAMM</name>
<dbReference type="Proteomes" id="UP000003544">
    <property type="component" value="Unassembled WGS sequence"/>
</dbReference>
<protein>
    <submittedName>
        <fullName evidence="1">Uncharacterized protein</fullName>
    </submittedName>
</protein>
<gene>
    <name evidence="1" type="ORF">MAMP_00302</name>
</gene>
<dbReference type="EMBL" id="AFIG01000003">
    <property type="protein sequence ID" value="EGL53093.1"/>
    <property type="molecule type" value="Genomic_DNA"/>
</dbReference>
<organism evidence="1 2">
    <name type="scientific">Methylophaga aminisulfidivorans MP</name>
    <dbReference type="NCBI Taxonomy" id="1026882"/>
    <lineage>
        <taxon>Bacteria</taxon>
        <taxon>Pseudomonadati</taxon>
        <taxon>Pseudomonadota</taxon>
        <taxon>Gammaproteobacteria</taxon>
        <taxon>Thiotrichales</taxon>
        <taxon>Piscirickettsiaceae</taxon>
        <taxon>Methylophaga</taxon>
    </lineage>
</organism>
<comment type="caution">
    <text evidence="1">The sequence shown here is derived from an EMBL/GenBank/DDBJ whole genome shotgun (WGS) entry which is preliminary data.</text>
</comment>
<evidence type="ECO:0000313" key="1">
    <source>
        <dbReference type="EMBL" id="EGL53093.1"/>
    </source>
</evidence>
<proteinExistence type="predicted"/>
<dbReference type="STRING" id="1026882.MAMP_00302"/>
<dbReference type="AlphaFoldDB" id="F5T1J7"/>
<dbReference type="OrthoDB" id="9823959at2"/>
<sequence>MHEYTDEQKVCESVLNLLRSQEDYDGYRHWEETFFNVCKHLIESVDNWNYLIQLSRSYGHDTHIKTQYLAEALSTFVGFRPFDAALLVDKIDPKSASPSMSFFSAEYHPERPARDYLAMSYNLQRGMDLTRFRQYLEDGCN</sequence>